<dbReference type="STRING" id="451379.A0A0N5AS88"/>
<keyword evidence="4" id="KW-1185">Reference proteome</keyword>
<protein>
    <submittedName>
        <fullName evidence="5">EGF-like domain-containing protein</fullName>
    </submittedName>
</protein>
<accession>A0A0N5AS88</accession>
<evidence type="ECO:0000256" key="1">
    <source>
        <dbReference type="SAM" id="Phobius"/>
    </source>
</evidence>
<dbReference type="PROSITE" id="PS00022">
    <property type="entry name" value="EGF_1"/>
    <property type="match status" value="1"/>
</dbReference>
<keyword evidence="1" id="KW-0812">Transmembrane</keyword>
<feature type="domain" description="EGF-like" evidence="2 3">
    <location>
        <begin position="104"/>
        <end position="115"/>
    </location>
</feature>
<evidence type="ECO:0000259" key="2">
    <source>
        <dbReference type="PROSITE" id="PS00022"/>
    </source>
</evidence>
<proteinExistence type="predicted"/>
<dbReference type="WBParaSite" id="SMUV_0000764601-mRNA-1">
    <property type="protein sequence ID" value="SMUV_0000764601-mRNA-1"/>
    <property type="gene ID" value="SMUV_0000764601"/>
</dbReference>
<feature type="transmembrane region" description="Helical" evidence="1">
    <location>
        <begin position="37"/>
        <end position="54"/>
    </location>
</feature>
<evidence type="ECO:0000259" key="3">
    <source>
        <dbReference type="PROSITE" id="PS01186"/>
    </source>
</evidence>
<evidence type="ECO:0000313" key="4">
    <source>
        <dbReference type="Proteomes" id="UP000046393"/>
    </source>
</evidence>
<name>A0A0N5AS88_9BILA</name>
<reference evidence="5" key="1">
    <citation type="submission" date="2017-02" db="UniProtKB">
        <authorList>
            <consortium name="WormBaseParasite"/>
        </authorList>
    </citation>
    <scope>IDENTIFICATION</scope>
</reference>
<dbReference type="PROSITE" id="PS01186">
    <property type="entry name" value="EGF_2"/>
    <property type="match status" value="1"/>
</dbReference>
<keyword evidence="1" id="KW-0472">Membrane</keyword>
<evidence type="ECO:0000313" key="5">
    <source>
        <dbReference type="WBParaSite" id="SMUV_0000764601-mRNA-1"/>
    </source>
</evidence>
<keyword evidence="1" id="KW-1133">Transmembrane helix</keyword>
<organism evidence="4 5">
    <name type="scientific">Syphacia muris</name>
    <dbReference type="NCBI Taxonomy" id="451379"/>
    <lineage>
        <taxon>Eukaryota</taxon>
        <taxon>Metazoa</taxon>
        <taxon>Ecdysozoa</taxon>
        <taxon>Nematoda</taxon>
        <taxon>Chromadorea</taxon>
        <taxon>Rhabditida</taxon>
        <taxon>Spirurina</taxon>
        <taxon>Oxyuridomorpha</taxon>
        <taxon>Oxyuroidea</taxon>
        <taxon>Oxyuridae</taxon>
        <taxon>Syphacia</taxon>
    </lineage>
</organism>
<dbReference type="InterPro" id="IPR000742">
    <property type="entry name" value="EGF"/>
</dbReference>
<sequence>MMAVNTKITEYVRSHFVIKADSFLGQAEVQWRNYKRVTILFTTCPTILSTILFYNKLIQIMLSQFGNSLPPEYLCSALSFGRCMGVETLCQNGGYPHPRHCDICICPSGFSGTFCEKKA</sequence>
<dbReference type="AlphaFoldDB" id="A0A0N5AS88"/>
<dbReference type="Gene3D" id="2.10.25.10">
    <property type="entry name" value="Laminin"/>
    <property type="match status" value="1"/>
</dbReference>
<dbReference type="Proteomes" id="UP000046393">
    <property type="component" value="Unplaced"/>
</dbReference>